<sequence>MKNSILFLPFLFLIFSISCQSETSDPFQEEEKEKGLRIIWDQTSLRRISSEGYYPRMRVLKDKSLLLVYENFNGDIKVKRSTDGIQWEDLGVAFRSFLFNHPENGNSVLVRATNPEIIQLENGDILLATNLRPTADGIYPFSIAIKRSLDNGVNWTNDDIVYKGGNRFDNGCWEPAFLALPNGDIQIYFANETPFPNNNDQEISIITSKDNGHTWTEDFLRASYREGHRDGMPVPVHDGENIYVSIEDNISGQFKPYIIKNSLQDNWQFPVNGNSLNRYNALADQLPNSVYAGAPYLIRTQTGLFILSYQTTENRSNNWELSTMEVVISETPSNFLNPTRPFNVPFSKEAKWNSITDLGNDEVAALSTTNFQSNQVEIWMIKGKIERN</sequence>
<evidence type="ECO:0000313" key="2">
    <source>
        <dbReference type="EMBL" id="AFL85805.1"/>
    </source>
</evidence>
<keyword evidence="3" id="KW-1185">Reference proteome</keyword>
<dbReference type="RefSeq" id="WP_014773742.1">
    <property type="nucleotide sequence ID" value="NC_018010.1"/>
</dbReference>
<protein>
    <recommendedName>
        <fullName evidence="4">BNR/Asp-box repeat protein</fullName>
    </recommendedName>
</protein>
<dbReference type="KEGG" id="bbd:Belba_3297"/>
<dbReference type="Gene3D" id="2.120.10.10">
    <property type="match status" value="1"/>
</dbReference>
<feature type="chain" id="PRO_5003684488" description="BNR/Asp-box repeat protein" evidence="1">
    <location>
        <begin position="22"/>
        <end position="388"/>
    </location>
</feature>
<keyword evidence="1" id="KW-0732">Signal</keyword>
<dbReference type="PROSITE" id="PS51257">
    <property type="entry name" value="PROKAR_LIPOPROTEIN"/>
    <property type="match status" value="1"/>
</dbReference>
<dbReference type="STRING" id="866536.Belba_3297"/>
<dbReference type="eggNOG" id="COG4409">
    <property type="taxonomic scope" value="Bacteria"/>
</dbReference>
<evidence type="ECO:0000313" key="3">
    <source>
        <dbReference type="Proteomes" id="UP000006050"/>
    </source>
</evidence>
<accession>I3Z987</accession>
<dbReference type="CDD" id="cd15482">
    <property type="entry name" value="Sialidase_non-viral"/>
    <property type="match status" value="1"/>
</dbReference>
<name>I3Z987_BELBD</name>
<dbReference type="AlphaFoldDB" id="I3Z987"/>
<evidence type="ECO:0000256" key="1">
    <source>
        <dbReference type="SAM" id="SignalP"/>
    </source>
</evidence>
<dbReference type="EMBL" id="CP003281">
    <property type="protein sequence ID" value="AFL85805.1"/>
    <property type="molecule type" value="Genomic_DNA"/>
</dbReference>
<dbReference type="Proteomes" id="UP000006050">
    <property type="component" value="Chromosome"/>
</dbReference>
<reference evidence="3" key="1">
    <citation type="submission" date="2012-06" db="EMBL/GenBank/DDBJ databases">
        <title>The complete genome of Belliella baltica DSM 15883.</title>
        <authorList>
            <person name="Lucas S."/>
            <person name="Copeland A."/>
            <person name="Lapidus A."/>
            <person name="Goodwin L."/>
            <person name="Pitluck S."/>
            <person name="Peters L."/>
            <person name="Mikhailova N."/>
            <person name="Davenport K."/>
            <person name="Kyrpides N."/>
            <person name="Mavromatis K."/>
            <person name="Pagani I."/>
            <person name="Ivanova N."/>
            <person name="Ovchinnikova G."/>
            <person name="Zeytun A."/>
            <person name="Detter J.C."/>
            <person name="Han C."/>
            <person name="Land M."/>
            <person name="Hauser L."/>
            <person name="Markowitz V."/>
            <person name="Cheng J.-F."/>
            <person name="Hugenholtz P."/>
            <person name="Woyke T."/>
            <person name="Wu D."/>
            <person name="Tindall B."/>
            <person name="Pomrenke H."/>
            <person name="Brambilla E."/>
            <person name="Klenk H.-P."/>
            <person name="Eisen J.A."/>
        </authorList>
    </citation>
    <scope>NUCLEOTIDE SEQUENCE [LARGE SCALE GENOMIC DNA]</scope>
    <source>
        <strain evidence="3">DSM 15883 / CIP 108006 / LMG 21964 / BA134</strain>
    </source>
</reference>
<dbReference type="PANTHER" id="PTHR38792">
    <property type="entry name" value="BNR/ASP-BOX REPEAT DOMAIN PROTEIN (AFU_ORTHOLOGUE AFUA_7G06430)-RELATED"/>
    <property type="match status" value="1"/>
</dbReference>
<dbReference type="OrthoDB" id="41724at2"/>
<dbReference type="HOGENOM" id="CLU_719354_0_0_10"/>
<dbReference type="SUPFAM" id="SSF50939">
    <property type="entry name" value="Sialidases"/>
    <property type="match status" value="1"/>
</dbReference>
<gene>
    <name evidence="2" type="ordered locus">Belba_3297</name>
</gene>
<feature type="signal peptide" evidence="1">
    <location>
        <begin position="1"/>
        <end position="21"/>
    </location>
</feature>
<evidence type="ECO:0008006" key="4">
    <source>
        <dbReference type="Google" id="ProtNLM"/>
    </source>
</evidence>
<organism evidence="2 3">
    <name type="scientific">Belliella baltica (strain DSM 15883 / CIP 108006 / LMG 21964 / BA134)</name>
    <dbReference type="NCBI Taxonomy" id="866536"/>
    <lineage>
        <taxon>Bacteria</taxon>
        <taxon>Pseudomonadati</taxon>
        <taxon>Bacteroidota</taxon>
        <taxon>Cytophagia</taxon>
        <taxon>Cytophagales</taxon>
        <taxon>Cyclobacteriaceae</taxon>
        <taxon>Belliella</taxon>
    </lineage>
</organism>
<dbReference type="PANTHER" id="PTHR38792:SF3">
    <property type="entry name" value="BNR_ASP-BOX REPEAT DOMAIN PROTEIN (AFU_ORTHOLOGUE AFUA_7G06430)-RELATED"/>
    <property type="match status" value="1"/>
</dbReference>
<dbReference type="InterPro" id="IPR036278">
    <property type="entry name" value="Sialidase_sf"/>
</dbReference>
<proteinExistence type="predicted"/>